<dbReference type="CDD" id="cd14003">
    <property type="entry name" value="STKc_AMPK-like"/>
    <property type="match status" value="1"/>
</dbReference>
<reference evidence="14" key="1">
    <citation type="submission" date="2019-04" db="EMBL/GenBank/DDBJ databases">
        <authorList>
            <person name="Alioto T."/>
            <person name="Alioto T."/>
        </authorList>
    </citation>
    <scope>NUCLEOTIDE SEQUENCE [LARGE SCALE GENOMIC DNA]</scope>
</reference>
<evidence type="ECO:0000256" key="4">
    <source>
        <dbReference type="ARBA" id="ARBA00022741"/>
    </source>
</evidence>
<name>A0A5E4B518_MARMO</name>
<sequence>MDSQSSETSVVSQEPSSCHEAVLRDHQYEVLRDIGCGGFGQVQLARHCPTGAEVAVKVLPKTVQNLPFLSEPDTMRSLKHPHVIQLFEVVETPQNIYMVMEHGGGGQLLDHVSEGGLQEKEARRLFRQTVSAVGYCHDRGIVHRDLKPENIVLDARGQVKLIDFGFSTTVQPGKKLHEFWGTLSHFAPAIILRQAYEGSPEDIWSLGLILYFMLTGRCPFTGPTAKKMLRQMVQGAYCLPHRVSVAAQILIRQILTRDPRKRPTARQILQHPWLVQGEQHVPRVYGEALPRHPDPEILTVMFDMGYDLHKTCVSLAKRKFNAAMATYLILEHQKSQGAGVFQGTAAPPRVKPRPRPRPVDPSSSLLLPKRCPSEPPLRPLPLPCEPPLQEEAQVSGQRHIRIASQPAIHFRFPPARTPASDSASQTVSGQSCASRKF</sequence>
<evidence type="ECO:0000256" key="8">
    <source>
        <dbReference type="ARBA" id="ARBA00048679"/>
    </source>
</evidence>
<evidence type="ECO:0000256" key="3">
    <source>
        <dbReference type="ARBA" id="ARBA00022679"/>
    </source>
</evidence>
<dbReference type="GO" id="GO:0005524">
    <property type="term" value="F:ATP binding"/>
    <property type="evidence" value="ECO:0007669"/>
    <property type="project" value="UniProtKB-UniRule"/>
</dbReference>
<dbReference type="EC" id="2.7.11.1" evidence="1"/>
<evidence type="ECO:0000256" key="10">
    <source>
        <dbReference type="RuleBase" id="RU000304"/>
    </source>
</evidence>
<evidence type="ECO:0000256" key="1">
    <source>
        <dbReference type="ARBA" id="ARBA00012513"/>
    </source>
</evidence>
<dbReference type="PROSITE" id="PS50030">
    <property type="entry name" value="UBA"/>
    <property type="match status" value="1"/>
</dbReference>
<dbReference type="SUPFAM" id="SSF56112">
    <property type="entry name" value="Protein kinase-like (PK-like)"/>
    <property type="match status" value="1"/>
</dbReference>
<keyword evidence="4 9" id="KW-0547">Nucleotide-binding</keyword>
<evidence type="ECO:0000256" key="6">
    <source>
        <dbReference type="ARBA" id="ARBA00022840"/>
    </source>
</evidence>
<feature type="region of interest" description="Disordered" evidence="11">
    <location>
        <begin position="339"/>
        <end position="397"/>
    </location>
</feature>
<keyword evidence="2 10" id="KW-0723">Serine/threonine-protein kinase</keyword>
<keyword evidence="15" id="KW-1185">Reference proteome</keyword>
<dbReference type="Gene3D" id="1.10.510.10">
    <property type="entry name" value="Transferase(Phosphotransferase) domain 1"/>
    <property type="match status" value="1"/>
</dbReference>
<dbReference type="Proteomes" id="UP000335636">
    <property type="component" value="Unassembled WGS sequence"/>
</dbReference>
<feature type="binding site" evidence="9">
    <location>
        <position position="57"/>
    </location>
    <ligand>
        <name>ATP</name>
        <dbReference type="ChEBI" id="CHEBI:30616"/>
    </ligand>
</feature>
<dbReference type="PROSITE" id="PS50011">
    <property type="entry name" value="PROTEIN_KINASE_DOM"/>
    <property type="match status" value="1"/>
</dbReference>
<dbReference type="FunFam" id="1.10.510.10:FF:000571">
    <property type="entry name" value="Maternal embryonic leucine zipper kinase"/>
    <property type="match status" value="1"/>
</dbReference>
<dbReference type="InterPro" id="IPR008271">
    <property type="entry name" value="Ser/Thr_kinase_AS"/>
</dbReference>
<dbReference type="GO" id="GO:0004674">
    <property type="term" value="F:protein serine/threonine kinase activity"/>
    <property type="evidence" value="ECO:0007669"/>
    <property type="project" value="UniProtKB-KW"/>
</dbReference>
<evidence type="ECO:0000256" key="7">
    <source>
        <dbReference type="ARBA" id="ARBA00047899"/>
    </source>
</evidence>
<keyword evidence="6 9" id="KW-0067">ATP-binding</keyword>
<comment type="catalytic activity">
    <reaction evidence="7">
        <text>L-threonyl-[protein] + ATP = O-phospho-L-threonyl-[protein] + ADP + H(+)</text>
        <dbReference type="Rhea" id="RHEA:46608"/>
        <dbReference type="Rhea" id="RHEA-COMP:11060"/>
        <dbReference type="Rhea" id="RHEA-COMP:11605"/>
        <dbReference type="ChEBI" id="CHEBI:15378"/>
        <dbReference type="ChEBI" id="CHEBI:30013"/>
        <dbReference type="ChEBI" id="CHEBI:30616"/>
        <dbReference type="ChEBI" id="CHEBI:61977"/>
        <dbReference type="ChEBI" id="CHEBI:456216"/>
        <dbReference type="EC" id="2.7.11.1"/>
    </reaction>
</comment>
<evidence type="ECO:0000313" key="14">
    <source>
        <dbReference type="EMBL" id="VTJ64817.1"/>
    </source>
</evidence>
<dbReference type="Pfam" id="PF00069">
    <property type="entry name" value="Pkinase"/>
    <property type="match status" value="1"/>
</dbReference>
<feature type="compositionally biased region" description="Low complexity" evidence="11">
    <location>
        <begin position="360"/>
        <end position="369"/>
    </location>
</feature>
<evidence type="ECO:0000259" key="12">
    <source>
        <dbReference type="PROSITE" id="PS50011"/>
    </source>
</evidence>
<comment type="similarity">
    <text evidence="10">Belongs to the protein kinase superfamily.</text>
</comment>
<feature type="compositionally biased region" description="Pro residues" evidence="11">
    <location>
        <begin position="373"/>
        <end position="386"/>
    </location>
</feature>
<dbReference type="InterPro" id="IPR000719">
    <property type="entry name" value="Prot_kinase_dom"/>
</dbReference>
<accession>A0A5E4B518</accession>
<feature type="compositionally biased region" description="Polar residues" evidence="11">
    <location>
        <begin position="419"/>
        <end position="437"/>
    </location>
</feature>
<comment type="caution">
    <text evidence="14">The sequence shown here is derived from an EMBL/GenBank/DDBJ whole genome shotgun (WGS) entry which is preliminary data.</text>
</comment>
<dbReference type="InterPro" id="IPR015940">
    <property type="entry name" value="UBA"/>
</dbReference>
<dbReference type="PANTHER" id="PTHR24346">
    <property type="entry name" value="MAP/MICROTUBULE AFFINITY-REGULATING KINASE"/>
    <property type="match status" value="1"/>
</dbReference>
<dbReference type="Gene3D" id="1.10.8.10">
    <property type="entry name" value="DNA helicase RuvA subunit, C-terminal domain"/>
    <property type="match status" value="1"/>
</dbReference>
<gene>
    <name evidence="14" type="ORF">MONAX_5E040849</name>
</gene>
<dbReference type="AlphaFoldDB" id="A0A5E4B518"/>
<evidence type="ECO:0000256" key="11">
    <source>
        <dbReference type="SAM" id="MobiDB-lite"/>
    </source>
</evidence>
<feature type="region of interest" description="Disordered" evidence="11">
    <location>
        <begin position="412"/>
        <end position="437"/>
    </location>
</feature>
<dbReference type="EMBL" id="CABDUW010000282">
    <property type="protein sequence ID" value="VTJ64817.1"/>
    <property type="molecule type" value="Genomic_DNA"/>
</dbReference>
<comment type="catalytic activity">
    <reaction evidence="8">
        <text>L-seryl-[protein] + ATP = O-phospho-L-seryl-[protein] + ADP + H(+)</text>
        <dbReference type="Rhea" id="RHEA:17989"/>
        <dbReference type="Rhea" id="RHEA-COMP:9863"/>
        <dbReference type="Rhea" id="RHEA-COMP:11604"/>
        <dbReference type="ChEBI" id="CHEBI:15378"/>
        <dbReference type="ChEBI" id="CHEBI:29999"/>
        <dbReference type="ChEBI" id="CHEBI:30616"/>
        <dbReference type="ChEBI" id="CHEBI:83421"/>
        <dbReference type="ChEBI" id="CHEBI:456216"/>
        <dbReference type="EC" id="2.7.11.1"/>
    </reaction>
</comment>
<keyword evidence="5" id="KW-0418">Kinase</keyword>
<dbReference type="InterPro" id="IPR011009">
    <property type="entry name" value="Kinase-like_dom_sf"/>
</dbReference>
<evidence type="ECO:0000259" key="13">
    <source>
        <dbReference type="PROSITE" id="PS50030"/>
    </source>
</evidence>
<feature type="domain" description="UBA" evidence="13">
    <location>
        <begin position="292"/>
        <end position="332"/>
    </location>
</feature>
<dbReference type="InterPro" id="IPR017441">
    <property type="entry name" value="Protein_kinase_ATP_BS"/>
</dbReference>
<dbReference type="PROSITE" id="PS00107">
    <property type="entry name" value="PROTEIN_KINASE_ATP"/>
    <property type="match status" value="1"/>
</dbReference>
<evidence type="ECO:0000256" key="5">
    <source>
        <dbReference type="ARBA" id="ARBA00022777"/>
    </source>
</evidence>
<evidence type="ECO:0000313" key="15">
    <source>
        <dbReference type="Proteomes" id="UP000335636"/>
    </source>
</evidence>
<dbReference type="FunFam" id="3.30.200.20:FF:000003">
    <property type="entry name" value="Non-specific serine/threonine protein kinase"/>
    <property type="match status" value="1"/>
</dbReference>
<feature type="domain" description="Protein kinase" evidence="12">
    <location>
        <begin position="28"/>
        <end position="274"/>
    </location>
</feature>
<evidence type="ECO:0000256" key="2">
    <source>
        <dbReference type="ARBA" id="ARBA00022527"/>
    </source>
</evidence>
<evidence type="ECO:0000256" key="9">
    <source>
        <dbReference type="PROSITE-ProRule" id="PRU10141"/>
    </source>
</evidence>
<protein>
    <recommendedName>
        <fullName evidence="1">non-specific serine/threonine protein kinase</fullName>
        <ecNumber evidence="1">2.7.11.1</ecNumber>
    </recommendedName>
</protein>
<dbReference type="PANTHER" id="PTHR24346:SF30">
    <property type="entry name" value="MATERNAL EMBRYONIC LEUCINE ZIPPER KINASE"/>
    <property type="match status" value="1"/>
</dbReference>
<dbReference type="SMART" id="SM00220">
    <property type="entry name" value="S_TKc"/>
    <property type="match status" value="1"/>
</dbReference>
<keyword evidence="3" id="KW-0808">Transferase</keyword>
<proteinExistence type="inferred from homology"/>
<organism evidence="14 15">
    <name type="scientific">Marmota monax</name>
    <name type="common">Woodchuck</name>
    <dbReference type="NCBI Taxonomy" id="9995"/>
    <lineage>
        <taxon>Eukaryota</taxon>
        <taxon>Metazoa</taxon>
        <taxon>Chordata</taxon>
        <taxon>Craniata</taxon>
        <taxon>Vertebrata</taxon>
        <taxon>Euteleostomi</taxon>
        <taxon>Mammalia</taxon>
        <taxon>Eutheria</taxon>
        <taxon>Euarchontoglires</taxon>
        <taxon>Glires</taxon>
        <taxon>Rodentia</taxon>
        <taxon>Sciuromorpha</taxon>
        <taxon>Sciuridae</taxon>
        <taxon>Xerinae</taxon>
        <taxon>Marmotini</taxon>
        <taxon>Marmota</taxon>
    </lineage>
</organism>
<dbReference type="Gene3D" id="3.30.200.20">
    <property type="entry name" value="Phosphorylase Kinase, domain 1"/>
    <property type="match status" value="1"/>
</dbReference>
<dbReference type="GO" id="GO:0005737">
    <property type="term" value="C:cytoplasm"/>
    <property type="evidence" value="ECO:0007669"/>
    <property type="project" value="TreeGrafter"/>
</dbReference>
<dbReference type="GO" id="GO:0035556">
    <property type="term" value="P:intracellular signal transduction"/>
    <property type="evidence" value="ECO:0007669"/>
    <property type="project" value="TreeGrafter"/>
</dbReference>
<dbReference type="PROSITE" id="PS00108">
    <property type="entry name" value="PROTEIN_KINASE_ST"/>
    <property type="match status" value="1"/>
</dbReference>